<accession>A0A9E6ZK35</accession>
<dbReference type="Gene3D" id="1.10.1660.10">
    <property type="match status" value="1"/>
</dbReference>
<dbReference type="EMBL" id="CP080467">
    <property type="protein sequence ID" value="UNO48281.1"/>
    <property type="molecule type" value="Genomic_DNA"/>
</dbReference>
<dbReference type="GO" id="GO:0003700">
    <property type="term" value="F:DNA-binding transcription factor activity"/>
    <property type="evidence" value="ECO:0007669"/>
    <property type="project" value="InterPro"/>
</dbReference>
<evidence type="ECO:0000313" key="1">
    <source>
        <dbReference type="EMBL" id="UNO48281.1"/>
    </source>
</evidence>
<dbReference type="CDD" id="cd01109">
    <property type="entry name" value="HTH_YyaN"/>
    <property type="match status" value="1"/>
</dbReference>
<dbReference type="GO" id="GO:0003677">
    <property type="term" value="F:DNA binding"/>
    <property type="evidence" value="ECO:0007669"/>
    <property type="project" value="InterPro"/>
</dbReference>
<keyword evidence="2" id="KW-1185">Reference proteome</keyword>
<dbReference type="Pfam" id="PF13411">
    <property type="entry name" value="MerR_1"/>
    <property type="match status" value="1"/>
</dbReference>
<dbReference type="InterPro" id="IPR000551">
    <property type="entry name" value="MerR-type_HTH_dom"/>
</dbReference>
<name>T0C602_ALIAG</name>
<dbReference type="PANTHER" id="PTHR30204:SF98">
    <property type="entry name" value="HTH-TYPE TRANSCRIPTIONAL REGULATOR ADHR"/>
    <property type="match status" value="1"/>
</dbReference>
<evidence type="ECO:0000313" key="2">
    <source>
        <dbReference type="Proteomes" id="UP000829401"/>
    </source>
</evidence>
<dbReference type="eggNOG" id="COG0789">
    <property type="taxonomic scope" value="Bacteria"/>
</dbReference>
<sequence length="129" mass="15195">MGYSVKEIANMFQLPTHTLRYYESEGLLPPIERLPNGRRIYQESDVRRIRMILCMREPGMSVDSIKRFNELNDLGDEALLEKRQIILEQKTQIEGKIRELQYLLGLLNRKLNHYDEQLANMESASSREP</sequence>
<proteinExistence type="predicted"/>
<dbReference type="PROSITE" id="PS50937">
    <property type="entry name" value="HTH_MERR_2"/>
    <property type="match status" value="1"/>
</dbReference>
<dbReference type="InterPro" id="IPR047057">
    <property type="entry name" value="MerR_fam"/>
</dbReference>
<dbReference type="InterPro" id="IPR009061">
    <property type="entry name" value="DNA-bd_dom_put_sf"/>
</dbReference>
<dbReference type="OrthoDB" id="9814833at2"/>
<organism evidence="1 2">
    <name type="scientific">Alicyclobacillus acidoterrestris (strain ATCC 49025 / DSM 3922 / CIP 106132 / NCIMB 13137 / GD3B)</name>
    <dbReference type="NCBI Taxonomy" id="1356854"/>
    <lineage>
        <taxon>Bacteria</taxon>
        <taxon>Bacillati</taxon>
        <taxon>Bacillota</taxon>
        <taxon>Bacilli</taxon>
        <taxon>Bacillales</taxon>
        <taxon>Alicyclobacillaceae</taxon>
        <taxon>Alicyclobacillus</taxon>
    </lineage>
</organism>
<dbReference type="SUPFAM" id="SSF46955">
    <property type="entry name" value="Putative DNA-binding domain"/>
    <property type="match status" value="1"/>
</dbReference>
<protein>
    <submittedName>
        <fullName evidence="1">MerR family transcriptional regulator</fullName>
    </submittedName>
</protein>
<dbReference type="AlphaFoldDB" id="T0C602"/>
<accession>T0C602</accession>
<gene>
    <name evidence="1" type="ORF">K1I37_16630</name>
</gene>
<dbReference type="STRING" id="1356854.N007_20640"/>
<dbReference type="Proteomes" id="UP000829401">
    <property type="component" value="Chromosome"/>
</dbReference>
<reference evidence="2" key="1">
    <citation type="journal article" date="2022" name="G3 (Bethesda)">
        <title>Unveiling the complete genome sequence of Alicyclobacillus acidoterrestris DSM 3922T, a taint-producing strain.</title>
        <authorList>
            <person name="Leonardo I.C."/>
            <person name="Barreto Crespo M.T."/>
            <person name="Gaspar F.B."/>
        </authorList>
    </citation>
    <scope>NUCLEOTIDE SEQUENCE [LARGE SCALE GENOMIC DNA]</scope>
    <source>
        <strain evidence="2">DSM 3922</strain>
    </source>
</reference>
<dbReference type="RefSeq" id="WP_021295351.1">
    <property type="nucleotide sequence ID" value="NZ_AURB01000059.1"/>
</dbReference>
<dbReference type="PRINTS" id="PR00040">
    <property type="entry name" value="HTHMERR"/>
</dbReference>
<dbReference type="SMART" id="SM00422">
    <property type="entry name" value="HTH_MERR"/>
    <property type="match status" value="1"/>
</dbReference>
<dbReference type="KEGG" id="aaco:K1I37_16630"/>
<dbReference type="PANTHER" id="PTHR30204">
    <property type="entry name" value="REDOX-CYCLING DRUG-SENSING TRANSCRIPTIONAL ACTIVATOR SOXR"/>
    <property type="match status" value="1"/>
</dbReference>